<keyword evidence="3" id="KW-1185">Reference proteome</keyword>
<evidence type="ECO:0000313" key="2">
    <source>
        <dbReference type="EMBL" id="GGF40093.1"/>
    </source>
</evidence>
<reference evidence="2" key="2">
    <citation type="submission" date="2020-09" db="EMBL/GenBank/DDBJ databases">
        <authorList>
            <person name="Sun Q."/>
            <person name="Zhou Y."/>
        </authorList>
    </citation>
    <scope>NUCLEOTIDE SEQUENCE</scope>
    <source>
        <strain evidence="2">CGMCC 1.15725</strain>
    </source>
</reference>
<dbReference type="RefSeq" id="WP_189051197.1">
    <property type="nucleotide sequence ID" value="NZ_BMJQ01000016.1"/>
</dbReference>
<reference evidence="2" key="1">
    <citation type="journal article" date="2014" name="Int. J. Syst. Evol. Microbiol.">
        <title>Complete genome sequence of Corynebacterium casei LMG S-19264T (=DSM 44701T), isolated from a smear-ripened cheese.</title>
        <authorList>
            <consortium name="US DOE Joint Genome Institute (JGI-PGF)"/>
            <person name="Walter F."/>
            <person name="Albersmeier A."/>
            <person name="Kalinowski J."/>
            <person name="Ruckert C."/>
        </authorList>
    </citation>
    <scope>NUCLEOTIDE SEQUENCE</scope>
    <source>
        <strain evidence="2">CGMCC 1.15725</strain>
    </source>
</reference>
<dbReference type="InterPro" id="IPR009327">
    <property type="entry name" value="Cupin_DUF985"/>
</dbReference>
<accession>A0A8J2YZC6</accession>
<dbReference type="Gene3D" id="2.60.120.10">
    <property type="entry name" value="Jelly Rolls"/>
    <property type="match status" value="1"/>
</dbReference>
<dbReference type="CDD" id="cd06121">
    <property type="entry name" value="cupin_YML079wp"/>
    <property type="match status" value="1"/>
</dbReference>
<dbReference type="InterPro" id="IPR014710">
    <property type="entry name" value="RmlC-like_jellyroll"/>
</dbReference>
<dbReference type="Pfam" id="PF06172">
    <property type="entry name" value="Cupin_5"/>
    <property type="match status" value="1"/>
</dbReference>
<evidence type="ECO:0000259" key="1">
    <source>
        <dbReference type="Pfam" id="PF06172"/>
    </source>
</evidence>
<dbReference type="AlphaFoldDB" id="A0A8J2YZC6"/>
<dbReference type="PANTHER" id="PTHR33387">
    <property type="entry name" value="RMLC-LIKE JELLY ROLL FOLD PROTEIN"/>
    <property type="match status" value="1"/>
</dbReference>
<sequence length="146" mass="15842">MTTAHDIIRALGMQPHPEGGHYVETYRAPALSGERAAVTAIYFVLQAGEQSHWHRIDATEIWLWHAGAPLALTVSENGHDAWGVHLGADLANGLKPQAIVPPHAWQCAVSLGAWTLVSCAVSPGFEFAHFELAPPDWKPSPRPSRS</sequence>
<dbReference type="EMBL" id="BMJQ01000016">
    <property type="protein sequence ID" value="GGF40093.1"/>
    <property type="molecule type" value="Genomic_DNA"/>
</dbReference>
<comment type="caution">
    <text evidence="2">The sequence shown here is derived from an EMBL/GenBank/DDBJ whole genome shotgun (WGS) entry which is preliminary data.</text>
</comment>
<dbReference type="InterPro" id="IPR039935">
    <property type="entry name" value="YML079W-like"/>
</dbReference>
<proteinExistence type="predicted"/>
<dbReference type="InterPro" id="IPR011051">
    <property type="entry name" value="RmlC_Cupin_sf"/>
</dbReference>
<organism evidence="2 3">
    <name type="scientific">Aliidongia dinghuensis</name>
    <dbReference type="NCBI Taxonomy" id="1867774"/>
    <lineage>
        <taxon>Bacteria</taxon>
        <taxon>Pseudomonadati</taxon>
        <taxon>Pseudomonadota</taxon>
        <taxon>Alphaproteobacteria</taxon>
        <taxon>Rhodospirillales</taxon>
        <taxon>Dongiaceae</taxon>
        <taxon>Aliidongia</taxon>
    </lineage>
</organism>
<protein>
    <submittedName>
        <fullName evidence="2">Cupin</fullName>
    </submittedName>
</protein>
<dbReference type="Proteomes" id="UP000646365">
    <property type="component" value="Unassembled WGS sequence"/>
</dbReference>
<dbReference type="SUPFAM" id="SSF51182">
    <property type="entry name" value="RmlC-like cupins"/>
    <property type="match status" value="1"/>
</dbReference>
<name>A0A8J2YZC6_9PROT</name>
<feature type="domain" description="DUF985" evidence="1">
    <location>
        <begin position="6"/>
        <end position="133"/>
    </location>
</feature>
<gene>
    <name evidence="2" type="ORF">GCM10011611_53150</name>
</gene>
<dbReference type="PANTHER" id="PTHR33387:SF3">
    <property type="entry name" value="DUF985 DOMAIN-CONTAINING PROTEIN"/>
    <property type="match status" value="1"/>
</dbReference>
<evidence type="ECO:0000313" key="3">
    <source>
        <dbReference type="Proteomes" id="UP000646365"/>
    </source>
</evidence>